<evidence type="ECO:0000256" key="1">
    <source>
        <dbReference type="ARBA" id="ARBA00022723"/>
    </source>
</evidence>
<dbReference type="PANTHER" id="PTHR43312:SF1">
    <property type="entry name" value="NADP-DEPENDENT OXIDOREDUCTASE DOMAIN-CONTAINING PROTEIN"/>
    <property type="match status" value="1"/>
</dbReference>
<dbReference type="InterPro" id="IPR036812">
    <property type="entry name" value="NAD(P)_OxRdtase_dom_sf"/>
</dbReference>
<dbReference type="InterPro" id="IPR017896">
    <property type="entry name" value="4Fe4S_Fe-S-bd"/>
</dbReference>
<keyword evidence="6" id="KW-1185">Reference proteome</keyword>
<dbReference type="PROSITE" id="PS51318">
    <property type="entry name" value="TAT"/>
    <property type="match status" value="1"/>
</dbReference>
<protein>
    <recommendedName>
        <fullName evidence="4">4Fe-4S ferredoxin-type domain-containing protein</fullName>
    </recommendedName>
</protein>
<dbReference type="PROSITE" id="PS51379">
    <property type="entry name" value="4FE4S_FER_2"/>
    <property type="match status" value="1"/>
</dbReference>
<dbReference type="PROSITE" id="PS51257">
    <property type="entry name" value="PROKAR_LIPOPROTEIN"/>
    <property type="match status" value="1"/>
</dbReference>
<dbReference type="InterPro" id="IPR023210">
    <property type="entry name" value="NADP_OxRdtase_dom"/>
</dbReference>
<dbReference type="InterPro" id="IPR006311">
    <property type="entry name" value="TAT_signal"/>
</dbReference>
<dbReference type="STRING" id="112901.SAMN04488500_103153"/>
<evidence type="ECO:0000259" key="4">
    <source>
        <dbReference type="PROSITE" id="PS51379"/>
    </source>
</evidence>
<dbReference type="InterPro" id="IPR053135">
    <property type="entry name" value="AKR2_Oxidoreductase"/>
</dbReference>
<accession>A0A1W1ZBK2</accession>
<feature type="domain" description="4Fe-4S ferredoxin-type" evidence="4">
    <location>
        <begin position="374"/>
        <end position="403"/>
    </location>
</feature>
<keyword evidence="1" id="KW-0479">Metal-binding</keyword>
<dbReference type="OrthoDB" id="9773828at2"/>
<dbReference type="SUPFAM" id="SSF46548">
    <property type="entry name" value="alpha-helical ferredoxin"/>
    <property type="match status" value="1"/>
</dbReference>
<evidence type="ECO:0000256" key="3">
    <source>
        <dbReference type="ARBA" id="ARBA00023014"/>
    </source>
</evidence>
<dbReference type="Pfam" id="PF00248">
    <property type="entry name" value="Aldo_ket_red"/>
    <property type="match status" value="1"/>
</dbReference>
<dbReference type="GO" id="GO:0046872">
    <property type="term" value="F:metal ion binding"/>
    <property type="evidence" value="ECO:0007669"/>
    <property type="project" value="UniProtKB-KW"/>
</dbReference>
<dbReference type="PROSITE" id="PS00198">
    <property type="entry name" value="4FE4S_FER_1"/>
    <property type="match status" value="1"/>
</dbReference>
<dbReference type="GO" id="GO:0051536">
    <property type="term" value="F:iron-sulfur cluster binding"/>
    <property type="evidence" value="ECO:0007669"/>
    <property type="project" value="UniProtKB-KW"/>
</dbReference>
<dbReference type="PANTHER" id="PTHR43312">
    <property type="entry name" value="D-THREO-ALDOSE 1-DEHYDROGENASE"/>
    <property type="match status" value="1"/>
</dbReference>
<sequence length="412" mass="45882">MERRDFIKAMGAGAVGLMLGGCNFKSPWSTAAPDNTSSNDKTAPNFSSTVEYRTLRAGAKISTIGLGAGSLHESSPAQIERMIAYASEQGINHMDTVMSHFGPADAMGRALKQRRDKMMTIMHIGVTYPRQTYTRTRDLKEVQQGFEQQLKGFGTNYSDIGLIHYVDQPDDFERVISNGLLDYAQKLKQDGTIRYLGFSSHSVDISRRFLETGLVDIFMFSLNPAYDFVPVDGKLKLSEERRLLYQEAEKRGAGITVMKVYGGGRLLSDSSSPFGRAMSVPQCIQYALDRPAVVSCLPGVRNMEDLTSVLAYYKTSPADRDYSFIASAQHQDMNGVCIYCNHCQPCPYGIDIAAVNKYFDLAQAGDGLAKDHYFKLRRTARDCTYCGVCVPRCPFHVDILERMHKANAFFGR</sequence>
<dbReference type="EMBL" id="FWXI01000003">
    <property type="protein sequence ID" value="SMC45581.1"/>
    <property type="molecule type" value="Genomic_DNA"/>
</dbReference>
<dbReference type="Proteomes" id="UP000192738">
    <property type="component" value="Unassembled WGS sequence"/>
</dbReference>
<proteinExistence type="predicted"/>
<keyword evidence="3" id="KW-0411">Iron-sulfur</keyword>
<organism evidence="5 6">
    <name type="scientific">Sporomusa malonica</name>
    <dbReference type="NCBI Taxonomy" id="112901"/>
    <lineage>
        <taxon>Bacteria</taxon>
        <taxon>Bacillati</taxon>
        <taxon>Bacillota</taxon>
        <taxon>Negativicutes</taxon>
        <taxon>Selenomonadales</taxon>
        <taxon>Sporomusaceae</taxon>
        <taxon>Sporomusa</taxon>
    </lineage>
</organism>
<gene>
    <name evidence="5" type="ORF">SAMN04488500_103153</name>
</gene>
<dbReference type="CDD" id="cd19100">
    <property type="entry name" value="AKR_unchar"/>
    <property type="match status" value="1"/>
</dbReference>
<dbReference type="AlphaFoldDB" id="A0A1W1ZBK2"/>
<evidence type="ECO:0000256" key="2">
    <source>
        <dbReference type="ARBA" id="ARBA00023004"/>
    </source>
</evidence>
<dbReference type="RefSeq" id="WP_139796164.1">
    <property type="nucleotide sequence ID" value="NZ_CP155572.1"/>
</dbReference>
<reference evidence="5 6" key="1">
    <citation type="submission" date="2017-04" db="EMBL/GenBank/DDBJ databases">
        <authorList>
            <person name="Afonso C.L."/>
            <person name="Miller P.J."/>
            <person name="Scott M.A."/>
            <person name="Spackman E."/>
            <person name="Goraichik I."/>
            <person name="Dimitrov K.M."/>
            <person name="Suarez D.L."/>
            <person name="Swayne D.E."/>
        </authorList>
    </citation>
    <scope>NUCLEOTIDE SEQUENCE [LARGE SCALE GENOMIC DNA]</scope>
    <source>
        <strain evidence="5 6">DSM 5090</strain>
    </source>
</reference>
<evidence type="ECO:0000313" key="6">
    <source>
        <dbReference type="Proteomes" id="UP000192738"/>
    </source>
</evidence>
<evidence type="ECO:0000313" key="5">
    <source>
        <dbReference type="EMBL" id="SMC45581.1"/>
    </source>
</evidence>
<keyword evidence="2" id="KW-0408">Iron</keyword>
<dbReference type="SUPFAM" id="SSF51430">
    <property type="entry name" value="NAD(P)-linked oxidoreductase"/>
    <property type="match status" value="1"/>
</dbReference>
<dbReference type="InterPro" id="IPR017900">
    <property type="entry name" value="4Fe4S_Fe_S_CS"/>
</dbReference>
<name>A0A1W1ZBK2_9FIRM</name>
<dbReference type="Gene3D" id="3.20.20.100">
    <property type="entry name" value="NADP-dependent oxidoreductase domain"/>
    <property type="match status" value="1"/>
</dbReference>